<keyword evidence="5" id="KW-1185">Reference proteome</keyword>
<dbReference type="PANTHER" id="PTHR36540:SF1">
    <property type="entry name" value="PYRIMIDINE_PURINE NUCLEOSIDE PHOSPHORYLASE"/>
    <property type="match status" value="1"/>
</dbReference>
<proteinExistence type="inferred from homology"/>
<gene>
    <name evidence="3" type="primary">ppnP</name>
    <name evidence="4" type="ORF">NQT62_08240</name>
</gene>
<organism evidence="4 5">
    <name type="scientific">Limnobacter humi</name>
    <dbReference type="NCBI Taxonomy" id="1778671"/>
    <lineage>
        <taxon>Bacteria</taxon>
        <taxon>Pseudomonadati</taxon>
        <taxon>Pseudomonadota</taxon>
        <taxon>Betaproteobacteria</taxon>
        <taxon>Burkholderiales</taxon>
        <taxon>Burkholderiaceae</taxon>
        <taxon>Limnobacter</taxon>
    </lineage>
</organism>
<comment type="function">
    <text evidence="3">Catalyzes the phosphorolysis of diverse nucleosides, yielding D-ribose 1-phosphate and the respective free bases. Can use uridine, adenosine, guanosine, cytidine, thymidine, inosine and xanthosine as substrates. Also catalyzes the reverse reactions.</text>
</comment>
<protein>
    <recommendedName>
        <fullName evidence="3">Pyrimidine/purine nucleoside phosphorylase</fullName>
        <ecNumber evidence="3">2.4.2.1</ecNumber>
        <ecNumber evidence="3">2.4.2.2</ecNumber>
    </recommendedName>
    <alternativeName>
        <fullName evidence="3">Adenosine phosphorylase</fullName>
    </alternativeName>
    <alternativeName>
        <fullName evidence="3">Cytidine phosphorylase</fullName>
    </alternativeName>
    <alternativeName>
        <fullName evidence="3">Guanosine phosphorylase</fullName>
    </alternativeName>
    <alternativeName>
        <fullName evidence="3">Inosine phosphorylase</fullName>
    </alternativeName>
    <alternativeName>
        <fullName evidence="3">Thymidine phosphorylase</fullName>
    </alternativeName>
    <alternativeName>
        <fullName evidence="3">Uridine phosphorylase</fullName>
    </alternativeName>
    <alternativeName>
        <fullName evidence="3">Xanthosine phosphorylase</fullName>
    </alternativeName>
</protein>
<keyword evidence="2 3" id="KW-0808">Transferase</keyword>
<dbReference type="EC" id="2.4.2.1" evidence="3"/>
<dbReference type="EMBL" id="JANIGO010000002">
    <property type="protein sequence ID" value="MCQ8896418.1"/>
    <property type="molecule type" value="Genomic_DNA"/>
</dbReference>
<comment type="catalytic activity">
    <reaction evidence="3">
        <text>adenosine + phosphate = alpha-D-ribose 1-phosphate + adenine</text>
        <dbReference type="Rhea" id="RHEA:27642"/>
        <dbReference type="ChEBI" id="CHEBI:16335"/>
        <dbReference type="ChEBI" id="CHEBI:16708"/>
        <dbReference type="ChEBI" id="CHEBI:43474"/>
        <dbReference type="ChEBI" id="CHEBI:57720"/>
        <dbReference type="EC" id="2.4.2.1"/>
    </reaction>
</comment>
<dbReference type="PANTHER" id="PTHR36540">
    <property type="entry name" value="PYRIMIDINE/PURINE NUCLEOSIDE PHOSPHORYLASE"/>
    <property type="match status" value="1"/>
</dbReference>
<comment type="catalytic activity">
    <reaction evidence="3">
        <text>thymidine + phosphate = 2-deoxy-alpha-D-ribose 1-phosphate + thymine</text>
        <dbReference type="Rhea" id="RHEA:16037"/>
        <dbReference type="ChEBI" id="CHEBI:17748"/>
        <dbReference type="ChEBI" id="CHEBI:17821"/>
        <dbReference type="ChEBI" id="CHEBI:43474"/>
        <dbReference type="ChEBI" id="CHEBI:57259"/>
        <dbReference type="EC" id="2.4.2.2"/>
    </reaction>
</comment>
<dbReference type="HAMAP" id="MF_01537">
    <property type="entry name" value="Nucleos_phosphorylase_PpnP"/>
    <property type="match status" value="1"/>
</dbReference>
<evidence type="ECO:0000313" key="4">
    <source>
        <dbReference type="EMBL" id="MCQ8896418.1"/>
    </source>
</evidence>
<accession>A0ABT1WFX0</accession>
<comment type="catalytic activity">
    <reaction evidence="3">
        <text>uridine + phosphate = alpha-D-ribose 1-phosphate + uracil</text>
        <dbReference type="Rhea" id="RHEA:24388"/>
        <dbReference type="ChEBI" id="CHEBI:16704"/>
        <dbReference type="ChEBI" id="CHEBI:17568"/>
        <dbReference type="ChEBI" id="CHEBI:43474"/>
        <dbReference type="ChEBI" id="CHEBI:57720"/>
        <dbReference type="EC" id="2.4.2.2"/>
    </reaction>
</comment>
<keyword evidence="1 3" id="KW-0328">Glycosyltransferase</keyword>
<sequence>MSQFENVTVVKAANIYFDGKVSSRTVLFADGSKKTLGLMLPGEYEFGTSEKEIMEILAGELDVCLPGTGWQAIQGGQSFEVPADAKFQLKVKTPTDYCCSYLGK</sequence>
<evidence type="ECO:0000256" key="2">
    <source>
        <dbReference type="ARBA" id="ARBA00022679"/>
    </source>
</evidence>
<dbReference type="InterPro" id="IPR011051">
    <property type="entry name" value="RmlC_Cupin_sf"/>
</dbReference>
<comment type="catalytic activity">
    <reaction evidence="3">
        <text>cytidine + phosphate = cytosine + alpha-D-ribose 1-phosphate</text>
        <dbReference type="Rhea" id="RHEA:52540"/>
        <dbReference type="ChEBI" id="CHEBI:16040"/>
        <dbReference type="ChEBI" id="CHEBI:17562"/>
        <dbReference type="ChEBI" id="CHEBI:43474"/>
        <dbReference type="ChEBI" id="CHEBI:57720"/>
        <dbReference type="EC" id="2.4.2.2"/>
    </reaction>
</comment>
<name>A0ABT1WFX0_9BURK</name>
<comment type="catalytic activity">
    <reaction evidence="3">
        <text>inosine + phosphate = alpha-D-ribose 1-phosphate + hypoxanthine</text>
        <dbReference type="Rhea" id="RHEA:27646"/>
        <dbReference type="ChEBI" id="CHEBI:17368"/>
        <dbReference type="ChEBI" id="CHEBI:17596"/>
        <dbReference type="ChEBI" id="CHEBI:43474"/>
        <dbReference type="ChEBI" id="CHEBI:57720"/>
        <dbReference type="EC" id="2.4.2.1"/>
    </reaction>
</comment>
<comment type="caution">
    <text evidence="4">The sequence shown here is derived from an EMBL/GenBank/DDBJ whole genome shotgun (WGS) entry which is preliminary data.</text>
</comment>
<reference evidence="4 5" key="1">
    <citation type="submission" date="2022-07" db="EMBL/GenBank/DDBJ databases">
        <authorList>
            <person name="Xamxidin M."/>
            <person name="Wu M."/>
        </authorList>
    </citation>
    <scope>NUCLEOTIDE SEQUENCE [LARGE SCALE GENOMIC DNA]</scope>
    <source>
        <strain evidence="4 5">NBRC 111650</strain>
    </source>
</reference>
<dbReference type="Gene3D" id="2.60.120.10">
    <property type="entry name" value="Jelly Rolls"/>
    <property type="match status" value="1"/>
</dbReference>
<comment type="catalytic activity">
    <reaction evidence="3">
        <text>guanosine + phosphate = alpha-D-ribose 1-phosphate + guanine</text>
        <dbReference type="Rhea" id="RHEA:13233"/>
        <dbReference type="ChEBI" id="CHEBI:16235"/>
        <dbReference type="ChEBI" id="CHEBI:16750"/>
        <dbReference type="ChEBI" id="CHEBI:43474"/>
        <dbReference type="ChEBI" id="CHEBI:57720"/>
        <dbReference type="EC" id="2.4.2.1"/>
    </reaction>
</comment>
<comment type="similarity">
    <text evidence="3">Belongs to the nucleoside phosphorylase PpnP family.</text>
</comment>
<dbReference type="InterPro" id="IPR009664">
    <property type="entry name" value="Ppnp"/>
</dbReference>
<evidence type="ECO:0000313" key="5">
    <source>
        <dbReference type="Proteomes" id="UP001204142"/>
    </source>
</evidence>
<dbReference type="InterPro" id="IPR014710">
    <property type="entry name" value="RmlC-like_jellyroll"/>
</dbReference>
<dbReference type="SUPFAM" id="SSF51182">
    <property type="entry name" value="RmlC-like cupins"/>
    <property type="match status" value="1"/>
</dbReference>
<evidence type="ECO:0000256" key="3">
    <source>
        <dbReference type="HAMAP-Rule" id="MF_01537"/>
    </source>
</evidence>
<comment type="catalytic activity">
    <reaction evidence="3">
        <text>a purine D-ribonucleoside + phosphate = a purine nucleobase + alpha-D-ribose 1-phosphate</text>
        <dbReference type="Rhea" id="RHEA:19805"/>
        <dbReference type="ChEBI" id="CHEBI:26386"/>
        <dbReference type="ChEBI" id="CHEBI:43474"/>
        <dbReference type="ChEBI" id="CHEBI:57720"/>
        <dbReference type="ChEBI" id="CHEBI:142355"/>
        <dbReference type="EC" id="2.4.2.1"/>
    </reaction>
</comment>
<evidence type="ECO:0000256" key="1">
    <source>
        <dbReference type="ARBA" id="ARBA00022676"/>
    </source>
</evidence>
<dbReference type="CDD" id="cd20296">
    <property type="entry name" value="cupin_PpnP-like"/>
    <property type="match status" value="1"/>
</dbReference>
<comment type="catalytic activity">
    <reaction evidence="3">
        <text>xanthosine + phosphate = alpha-D-ribose 1-phosphate + xanthine</text>
        <dbReference type="Rhea" id="RHEA:27638"/>
        <dbReference type="ChEBI" id="CHEBI:17712"/>
        <dbReference type="ChEBI" id="CHEBI:18107"/>
        <dbReference type="ChEBI" id="CHEBI:43474"/>
        <dbReference type="ChEBI" id="CHEBI:57720"/>
        <dbReference type="EC" id="2.4.2.1"/>
    </reaction>
</comment>
<dbReference type="RefSeq" id="WP_256764191.1">
    <property type="nucleotide sequence ID" value="NZ_JANIGO010000002.1"/>
</dbReference>
<dbReference type="Proteomes" id="UP001204142">
    <property type="component" value="Unassembled WGS sequence"/>
</dbReference>
<dbReference type="EC" id="2.4.2.2" evidence="3"/>
<dbReference type="Pfam" id="PF06865">
    <property type="entry name" value="Ppnp"/>
    <property type="match status" value="1"/>
</dbReference>